<evidence type="ECO:0000313" key="7">
    <source>
        <dbReference type="Proteomes" id="UP000245207"/>
    </source>
</evidence>
<accession>A0A2U1MST4</accession>
<feature type="zinc finger region" description="C3H1-type" evidence="4">
    <location>
        <begin position="224"/>
        <end position="251"/>
    </location>
</feature>
<comment type="caution">
    <text evidence="6">The sequence shown here is derived from an EMBL/GenBank/DDBJ whole genome shotgun (WGS) entry which is preliminary data.</text>
</comment>
<dbReference type="InterPro" id="IPR000571">
    <property type="entry name" value="Znf_CCCH"/>
</dbReference>
<keyword evidence="1 4" id="KW-0479">Metal-binding</keyword>
<dbReference type="EMBL" id="PKPP01004449">
    <property type="protein sequence ID" value="PWA64309.1"/>
    <property type="molecule type" value="Genomic_DNA"/>
</dbReference>
<dbReference type="PANTHER" id="PTHR47481">
    <property type="match status" value="1"/>
</dbReference>
<gene>
    <name evidence="6" type="ORF">CTI12_AA344550</name>
</gene>
<dbReference type="SUPFAM" id="SSF90229">
    <property type="entry name" value="CCCH zinc finger"/>
    <property type="match status" value="1"/>
</dbReference>
<dbReference type="PANTHER" id="PTHR47481:SF41">
    <property type="entry name" value="COPIA-LIKE POLYPROTEIN_RETROTRANSPOSON"/>
    <property type="match status" value="1"/>
</dbReference>
<dbReference type="InterPro" id="IPR036855">
    <property type="entry name" value="Znf_CCCH_sf"/>
</dbReference>
<evidence type="ECO:0000256" key="3">
    <source>
        <dbReference type="ARBA" id="ARBA00022833"/>
    </source>
</evidence>
<dbReference type="PROSITE" id="PS50103">
    <property type="entry name" value="ZF_C3H1"/>
    <property type="match status" value="1"/>
</dbReference>
<name>A0A2U1MST4_ARTAN</name>
<proteinExistence type="predicted"/>
<sequence length="291" mass="32677">MEKPFGVANIKAHVPLVLDLEQLNYDAWSELFTTHCLSFGVQGLIDGTYACTSTNAVEWKKLDSLVKVWIYGTITTSLLQTVLKKNVSAHDVWKSLEDLFHNNKDARAMELHEELRSMELGSLSIAEYFKRIKVISDLLSNIGSPMDYKNLVMYAVNGLGEKYEHVGSIIRHSKSPLSLLETRSMLLLEESRLNRKQAHGNARDTPSSSTVLMAATGSGNKLGNGKKELCRNFQRGNCRYGARCKYLHGKQHNTHNNNTHGFPPQVPHAPHAQVYFRGPTPQAQPRPSQHQ</sequence>
<dbReference type="GO" id="GO:0008270">
    <property type="term" value="F:zinc ion binding"/>
    <property type="evidence" value="ECO:0007669"/>
    <property type="project" value="UniProtKB-KW"/>
</dbReference>
<evidence type="ECO:0000313" key="6">
    <source>
        <dbReference type="EMBL" id="PWA64309.1"/>
    </source>
</evidence>
<keyword evidence="3 4" id="KW-0862">Zinc</keyword>
<protein>
    <recommendedName>
        <fullName evidence="5">C3H1-type domain-containing protein</fullName>
    </recommendedName>
</protein>
<evidence type="ECO:0000256" key="1">
    <source>
        <dbReference type="ARBA" id="ARBA00022723"/>
    </source>
</evidence>
<dbReference type="Proteomes" id="UP000245207">
    <property type="component" value="Unassembled WGS sequence"/>
</dbReference>
<evidence type="ECO:0000256" key="2">
    <source>
        <dbReference type="ARBA" id="ARBA00022771"/>
    </source>
</evidence>
<keyword evidence="7" id="KW-1185">Reference proteome</keyword>
<dbReference type="AlphaFoldDB" id="A0A2U1MST4"/>
<evidence type="ECO:0000256" key="4">
    <source>
        <dbReference type="PROSITE-ProRule" id="PRU00723"/>
    </source>
</evidence>
<dbReference type="Pfam" id="PF00642">
    <property type="entry name" value="zf-CCCH"/>
    <property type="match status" value="1"/>
</dbReference>
<dbReference type="OrthoDB" id="1729427at2759"/>
<dbReference type="Gene3D" id="4.10.1000.10">
    <property type="entry name" value="Zinc finger, CCCH-type"/>
    <property type="match status" value="1"/>
</dbReference>
<feature type="domain" description="C3H1-type" evidence="5">
    <location>
        <begin position="224"/>
        <end position="251"/>
    </location>
</feature>
<reference evidence="6 7" key="1">
    <citation type="journal article" date="2018" name="Mol. Plant">
        <title>The genome of Artemisia annua provides insight into the evolution of Asteraceae family and artemisinin biosynthesis.</title>
        <authorList>
            <person name="Shen Q."/>
            <person name="Zhang L."/>
            <person name="Liao Z."/>
            <person name="Wang S."/>
            <person name="Yan T."/>
            <person name="Shi P."/>
            <person name="Liu M."/>
            <person name="Fu X."/>
            <person name="Pan Q."/>
            <person name="Wang Y."/>
            <person name="Lv Z."/>
            <person name="Lu X."/>
            <person name="Zhang F."/>
            <person name="Jiang W."/>
            <person name="Ma Y."/>
            <person name="Chen M."/>
            <person name="Hao X."/>
            <person name="Li L."/>
            <person name="Tang Y."/>
            <person name="Lv G."/>
            <person name="Zhou Y."/>
            <person name="Sun X."/>
            <person name="Brodelius P.E."/>
            <person name="Rose J.K.C."/>
            <person name="Tang K."/>
        </authorList>
    </citation>
    <scope>NUCLEOTIDE SEQUENCE [LARGE SCALE GENOMIC DNA]</scope>
    <source>
        <strain evidence="7">cv. Huhao1</strain>
        <tissue evidence="6">Leaf</tissue>
    </source>
</reference>
<evidence type="ECO:0000259" key="5">
    <source>
        <dbReference type="PROSITE" id="PS50103"/>
    </source>
</evidence>
<keyword evidence="2 4" id="KW-0863">Zinc-finger</keyword>
<dbReference type="Pfam" id="PF14223">
    <property type="entry name" value="Retrotran_gag_2"/>
    <property type="match status" value="1"/>
</dbReference>
<dbReference type="SMART" id="SM00356">
    <property type="entry name" value="ZnF_C3H1"/>
    <property type="match status" value="1"/>
</dbReference>
<organism evidence="6 7">
    <name type="scientific">Artemisia annua</name>
    <name type="common">Sweet wormwood</name>
    <dbReference type="NCBI Taxonomy" id="35608"/>
    <lineage>
        <taxon>Eukaryota</taxon>
        <taxon>Viridiplantae</taxon>
        <taxon>Streptophyta</taxon>
        <taxon>Embryophyta</taxon>
        <taxon>Tracheophyta</taxon>
        <taxon>Spermatophyta</taxon>
        <taxon>Magnoliopsida</taxon>
        <taxon>eudicotyledons</taxon>
        <taxon>Gunneridae</taxon>
        <taxon>Pentapetalae</taxon>
        <taxon>asterids</taxon>
        <taxon>campanulids</taxon>
        <taxon>Asterales</taxon>
        <taxon>Asteraceae</taxon>
        <taxon>Asteroideae</taxon>
        <taxon>Anthemideae</taxon>
        <taxon>Artemisiinae</taxon>
        <taxon>Artemisia</taxon>
    </lineage>
</organism>